<dbReference type="InterPro" id="IPR005887">
    <property type="entry name" value="GH92_a_mannosidase_put"/>
</dbReference>
<dbReference type="GO" id="GO:0005829">
    <property type="term" value="C:cytosol"/>
    <property type="evidence" value="ECO:0007669"/>
    <property type="project" value="TreeGrafter"/>
</dbReference>
<keyword evidence="4" id="KW-0326">Glycosidase</keyword>
<sequence length="1103" mass="122340">MTFNAGIQGPEGAPTANSFTGLESVDNTAYQISAEGEALQRTPLASLDRIVGSHDTLRYAVFPVFDSDAEAGYGFEATAVGIDLLFDDGSWLSQLQVCDEAGYGIEPNVQYESKVLSLNQWNDKRIELTAAEGKKVVEADIVCWRSRRSSTMPHGWISDVSIEPGRELSDNPVELIDIRRGTNSSLSFSRGNCAPAVTVPHGFNFGIPITDADDLSWAYKYHADNRDDNLTPLQALAISHTATNWGSERNVLHVMPTPDAASGHCGRGERALGFRHRDEQARPYYYGVRLERHVHAEMTSTDHVVAMRFSMPAGGGLILDQFDSRGSLAFDVENPRFQISGYNESKFGDNPTVPRMFFAISCDRKIASVKSGVIADRENVSAVVTFDTSEPVVLRIATSFISLDQALHSLALEMPEDMTFDDVVERSKKLWEDKLSLVAIDGANDERRISFASSMYRMFMYPNNAAENAGSNETPEWVYADVSDPRDWDHSDVHTGCDLRNGLSYVNNGFWDTYRTIWPAYCLFEPKAAARLLDGFVDHYRASGWIDRWCAPGPTGGMVGSSADIVIANAMISGVDLLDAQSSYDASLRDATTVSNRMQVGRFDNGHAIFRGYASTSTEEGMSWSLEDYLNDFGIAQASQWLFAHADANDPRRDEYRSNASYFRNRAMAYPRLFNKDVGFFMGRNDDGDFRSLPQEFDPRIWGYDYTETNAWGMAFSVPYDGNGLASLYGGPDGLEKKLDAYFSTPETAKFVGSYRRVIHEMVEARDIRMGMFGLSNQPAHHIAYMYAFTAAPYKTQAIVREAVRRLFLGSSIGQGYPGDEDNGEMSAWYVFSSIGLYPLTPASGEMLITSPSVPRSTIAFPNGVKTTIQAHDWSEENVYIQSVQVNGKAWDSLRMPIDVIREGVTIDVHLGPEPSSWGTTSDSPAYSQAYSPLYSLTRRGTSPLVVCDLTDPKDATDNASTSLESSHRESAMPKDSESQSLAASAFDDCFDGGLSLNPSDWVSYEFTERRSVGLYTVSLGKAPIARGSHAEEGAQLGFGWVLEVSDDGSDWRVIDEQNDPSYRWEEQTRAFMIAEPEAATYVRFRVTGHARLDLRQLEYFEG</sequence>
<dbReference type="Gene3D" id="1.20.1610.10">
    <property type="entry name" value="alpha-1,2-mannosidases domains"/>
    <property type="match status" value="1"/>
</dbReference>
<feature type="domain" description="Glycosyl hydrolase family 92 N-terminal" evidence="3">
    <location>
        <begin position="176"/>
        <end position="399"/>
    </location>
</feature>
<gene>
    <name evidence="5" type="ORF">QN062_05620</name>
    <name evidence="4" type="ORF">QN216_10230</name>
</gene>
<dbReference type="GO" id="GO:0000224">
    <property type="term" value="F:peptide-N4-(N-acetyl-beta-glucosaminyl)asparagine amidase activity"/>
    <property type="evidence" value="ECO:0007669"/>
    <property type="project" value="TreeGrafter"/>
</dbReference>
<dbReference type="InterPro" id="IPR041371">
    <property type="entry name" value="GH92_N"/>
</dbReference>
<dbReference type="GO" id="GO:0005975">
    <property type="term" value="P:carbohydrate metabolic process"/>
    <property type="evidence" value="ECO:0007669"/>
    <property type="project" value="InterPro"/>
</dbReference>
<evidence type="ECO:0000313" key="5">
    <source>
        <dbReference type="EMBL" id="XDS49897.1"/>
    </source>
</evidence>
<reference evidence="4" key="1">
    <citation type="submission" date="2023-07" db="EMBL/GenBank/DDBJ databases">
        <title>Bifidobacterium aquikefiriaerophilum sp. nov. and Bifidobacterium eccum sp. nov., isolated from water kefir.</title>
        <authorList>
            <person name="Breselge S."/>
            <person name="Bellassi P."/>
            <person name="Barcenilla C."/>
            <person name="Alvarez-Ordonez A."/>
            <person name="Morelli L."/>
            <person name="Cotter P.D."/>
        </authorList>
    </citation>
    <scope>NUCLEOTIDE SEQUENCE</scope>
    <source>
        <strain evidence="5">WK012_4_13</strain>
        <strain evidence="4">WK013_4_14</strain>
    </source>
</reference>
<dbReference type="PANTHER" id="PTHR12143">
    <property type="entry name" value="PEPTIDE N-GLYCANASE PNGASE -RELATED"/>
    <property type="match status" value="1"/>
</dbReference>
<feature type="domain" description="Glycosyl hydrolase family 92" evidence="2">
    <location>
        <begin position="405"/>
        <end position="912"/>
    </location>
</feature>
<dbReference type="Gene3D" id="2.60.120.260">
    <property type="entry name" value="Galactose-binding domain-like"/>
    <property type="match status" value="1"/>
</dbReference>
<accession>A0AB39UHK2</accession>
<keyword evidence="4" id="KW-0378">Hydrolase</keyword>
<dbReference type="Gene3D" id="3.30.2080.10">
    <property type="entry name" value="GH92 mannosidase domain"/>
    <property type="match status" value="1"/>
</dbReference>
<organism evidence="4">
    <name type="scientific">Bifidobacterium fermentum</name>
    <dbReference type="NCBI Taxonomy" id="3059035"/>
    <lineage>
        <taxon>Bacteria</taxon>
        <taxon>Bacillati</taxon>
        <taxon>Actinomycetota</taxon>
        <taxon>Actinomycetes</taxon>
        <taxon>Bifidobacteriales</taxon>
        <taxon>Bifidobacteriaceae</taxon>
        <taxon>Bifidobacterium</taxon>
    </lineage>
</organism>
<evidence type="ECO:0000256" key="1">
    <source>
        <dbReference type="SAM" id="MobiDB-lite"/>
    </source>
</evidence>
<feature type="compositionally biased region" description="Basic and acidic residues" evidence="1">
    <location>
        <begin position="966"/>
        <end position="978"/>
    </location>
</feature>
<dbReference type="InterPro" id="IPR014718">
    <property type="entry name" value="GH-type_carb-bd"/>
</dbReference>
<dbReference type="InterPro" id="IPR012939">
    <property type="entry name" value="Glyco_hydro_92"/>
</dbReference>
<evidence type="ECO:0000313" key="4">
    <source>
        <dbReference type="EMBL" id="XDS48668.1"/>
    </source>
</evidence>
<dbReference type="SUPFAM" id="SSF48208">
    <property type="entry name" value="Six-hairpin glycosidases"/>
    <property type="match status" value="1"/>
</dbReference>
<dbReference type="InterPro" id="IPR050883">
    <property type="entry name" value="PNGase"/>
</dbReference>
<dbReference type="Gene3D" id="1.20.1050.60">
    <property type="entry name" value="alpha-1,2-mannosidase"/>
    <property type="match status" value="1"/>
</dbReference>
<dbReference type="EMBL" id="CP129683">
    <property type="protein sequence ID" value="XDS49897.1"/>
    <property type="molecule type" value="Genomic_DNA"/>
</dbReference>
<feature type="region of interest" description="Disordered" evidence="1">
    <location>
        <begin position="950"/>
        <end position="979"/>
    </location>
</feature>
<dbReference type="AlphaFoldDB" id="A0AB39UHK2"/>
<dbReference type="NCBIfam" id="TIGR01180">
    <property type="entry name" value="aman2_put"/>
    <property type="match status" value="1"/>
</dbReference>
<evidence type="ECO:0000259" key="3">
    <source>
        <dbReference type="Pfam" id="PF17678"/>
    </source>
</evidence>
<dbReference type="FunFam" id="3.30.2080.10:FF:000001">
    <property type="entry name" value="Alpha-1,2-mannosidase subfamily"/>
    <property type="match status" value="1"/>
</dbReference>
<name>A0AB39UHK2_9BIFI</name>
<dbReference type="PANTHER" id="PTHR12143:SF43">
    <property type="entry name" value="PUTATIVE-RELATED"/>
    <property type="match status" value="1"/>
</dbReference>
<dbReference type="Gene3D" id="2.70.98.10">
    <property type="match status" value="1"/>
</dbReference>
<dbReference type="GO" id="GO:0016798">
    <property type="term" value="F:hydrolase activity, acting on glycosyl bonds"/>
    <property type="evidence" value="ECO:0007669"/>
    <property type="project" value="UniProtKB-KW"/>
</dbReference>
<proteinExistence type="predicted"/>
<evidence type="ECO:0000259" key="2">
    <source>
        <dbReference type="Pfam" id="PF07971"/>
    </source>
</evidence>
<dbReference type="GO" id="GO:0006516">
    <property type="term" value="P:glycoprotein catabolic process"/>
    <property type="evidence" value="ECO:0007669"/>
    <property type="project" value="TreeGrafter"/>
</dbReference>
<dbReference type="RefSeq" id="WP_369340868.1">
    <property type="nucleotide sequence ID" value="NZ_CP129682.1"/>
</dbReference>
<protein>
    <submittedName>
        <fullName evidence="4">GH92 family glycosyl hydrolase</fullName>
        <ecNumber evidence="4">3.2.1.-</ecNumber>
    </submittedName>
</protein>
<dbReference type="EMBL" id="CP129682">
    <property type="protein sequence ID" value="XDS48668.1"/>
    <property type="molecule type" value="Genomic_DNA"/>
</dbReference>
<dbReference type="Pfam" id="PF17678">
    <property type="entry name" value="Glyco_hydro_92N"/>
    <property type="match status" value="1"/>
</dbReference>
<dbReference type="Pfam" id="PF07971">
    <property type="entry name" value="Glyco_hydro_92"/>
    <property type="match status" value="1"/>
</dbReference>
<dbReference type="EC" id="3.2.1.-" evidence="4"/>
<dbReference type="GO" id="GO:0030246">
    <property type="term" value="F:carbohydrate binding"/>
    <property type="evidence" value="ECO:0007669"/>
    <property type="project" value="InterPro"/>
</dbReference>
<feature type="region of interest" description="Disordered" evidence="1">
    <location>
        <begin position="1"/>
        <end position="20"/>
    </location>
</feature>
<dbReference type="KEGG" id="bfk:QN062_05620"/>
<dbReference type="InterPro" id="IPR008928">
    <property type="entry name" value="6-hairpin_glycosidase_sf"/>
</dbReference>